<accession>A0A3G4ZLY5</accession>
<dbReference type="InterPro" id="IPR036045">
    <property type="entry name" value="Sec1-like_sf"/>
</dbReference>
<evidence type="ECO:0000313" key="1">
    <source>
        <dbReference type="EMBL" id="AYV75872.1"/>
    </source>
</evidence>
<name>A0A3G4ZLY5_9VIRU</name>
<dbReference type="InterPro" id="IPR027482">
    <property type="entry name" value="Sec1-like_dom2"/>
</dbReference>
<reference evidence="1" key="1">
    <citation type="submission" date="2018-10" db="EMBL/GenBank/DDBJ databases">
        <title>Hidden diversity of soil giant viruses.</title>
        <authorList>
            <person name="Schulz F."/>
            <person name="Alteio L."/>
            <person name="Goudeau D."/>
            <person name="Ryan E.M."/>
            <person name="Malmstrom R.R."/>
            <person name="Blanchard J."/>
            <person name="Woyke T."/>
        </authorList>
    </citation>
    <scope>NUCLEOTIDE SEQUENCE</scope>
    <source>
        <strain evidence="1">TEV1</strain>
    </source>
</reference>
<dbReference type="InterPro" id="IPR043154">
    <property type="entry name" value="Sec-1-like_dom1"/>
</dbReference>
<dbReference type="GO" id="GO:0016192">
    <property type="term" value="P:vesicle-mediated transport"/>
    <property type="evidence" value="ECO:0007669"/>
    <property type="project" value="InterPro"/>
</dbReference>
<dbReference type="Gene3D" id="3.90.830.10">
    <property type="entry name" value="Syntaxin Binding Protein 1, Chain A, domain 2"/>
    <property type="match status" value="1"/>
</dbReference>
<organism evidence="1">
    <name type="scientific">Terrestrivirus sp</name>
    <dbReference type="NCBI Taxonomy" id="2487775"/>
    <lineage>
        <taxon>Viruses</taxon>
        <taxon>Varidnaviria</taxon>
        <taxon>Bamfordvirae</taxon>
        <taxon>Nucleocytoviricota</taxon>
        <taxon>Megaviricetes</taxon>
        <taxon>Imitervirales</taxon>
        <taxon>Mimiviridae</taxon>
        <taxon>Klosneuvirinae</taxon>
    </lineage>
</organism>
<dbReference type="Pfam" id="PF00995">
    <property type="entry name" value="Sec1"/>
    <property type="match status" value="1"/>
</dbReference>
<dbReference type="EMBL" id="MK071981">
    <property type="protein sequence ID" value="AYV75872.1"/>
    <property type="molecule type" value="Genomic_DNA"/>
</dbReference>
<protein>
    <recommendedName>
        <fullName evidence="2">Syntaxin binding protein</fullName>
    </recommendedName>
</protein>
<dbReference type="Gene3D" id="3.40.50.2060">
    <property type="match status" value="1"/>
</dbReference>
<evidence type="ECO:0008006" key="2">
    <source>
        <dbReference type="Google" id="ProtNLM"/>
    </source>
</evidence>
<proteinExistence type="predicted"/>
<dbReference type="PANTHER" id="PTHR11679">
    <property type="entry name" value="VESICLE PROTEIN SORTING-ASSOCIATED"/>
    <property type="match status" value="1"/>
</dbReference>
<sequence length="539" mass="62812">MVLRQLLKTYLFDTIFSPYTINGPNKNNLELVLDDTTTKIVNSCSDITYIYDQGIVLMSNINDTKEIKETNKVQNTNKKSKKNILPRLYFIDPTHENFEIIINTPHNDIYIFVLSRCLDEIYEYFIKSNKVPYLKVFSEVNINWYINDENIFMISNTFAKNNQNNIQNTQNIIRSIESFYKFVGKKPVIFNTSNNMDISKMITMSLEIQINSNYTTEPKTNNSDNNNVIIIDRKHDYITPLIHNTTYFGMINDLLDKSSNVHDNDDNFYNEQKYNDISVVAHDVNTRMTEFRKINNVVKFNESKQNAKQNKISDLSAVVRDVPKYEKTMNMFKKHISVLDKCMKACEKQQIKGLIDLENDIINLRNNQAKLHDKDNNTIIDIENEIISIVENKEIDRYSKIRILLLYNIIINKLHNNLNNTLMEKLNGVHNNLVNPSIMTIDNNMNIIDVMSDVYAILQNIDQTTEFVSLHENIEKVINKNPKSYLRSKHTYTIFVIGGICTNELCIINELEKKHSIKIIVGSTHIFTPNEFVDHLLNS</sequence>
<dbReference type="SUPFAM" id="SSF56815">
    <property type="entry name" value="Sec1/munc18-like (SM) proteins"/>
    <property type="match status" value="1"/>
</dbReference>
<dbReference type="Gene3D" id="3.40.50.1910">
    <property type="match status" value="1"/>
</dbReference>
<dbReference type="Gene3D" id="1.25.40.60">
    <property type="match status" value="1"/>
</dbReference>
<gene>
    <name evidence="1" type="ORF">Terrestrivirus3_141</name>
</gene>
<dbReference type="PIRSF" id="PIRSF005715">
    <property type="entry name" value="VPS45_Sec1"/>
    <property type="match status" value="1"/>
</dbReference>
<dbReference type="InterPro" id="IPR043127">
    <property type="entry name" value="Sec-1-like_dom3a"/>
</dbReference>
<dbReference type="InterPro" id="IPR001619">
    <property type="entry name" value="Sec1-like"/>
</dbReference>